<accession>A0A8J4VRY0</accession>
<dbReference type="AlphaFoldDB" id="A0A8J4VRY0"/>
<comment type="caution">
    <text evidence="2">The sequence shown here is derived from an EMBL/GenBank/DDBJ whole genome shotgun (WGS) entry which is preliminary data.</text>
</comment>
<feature type="region of interest" description="Disordered" evidence="1">
    <location>
        <begin position="1"/>
        <end position="27"/>
    </location>
</feature>
<gene>
    <name evidence="2" type="ORF">CMV_008599</name>
</gene>
<dbReference type="Proteomes" id="UP000737018">
    <property type="component" value="Unassembled WGS sequence"/>
</dbReference>
<evidence type="ECO:0000313" key="3">
    <source>
        <dbReference type="Proteomes" id="UP000737018"/>
    </source>
</evidence>
<dbReference type="EMBL" id="JRKL02000903">
    <property type="protein sequence ID" value="KAF3967407.1"/>
    <property type="molecule type" value="Genomic_DNA"/>
</dbReference>
<evidence type="ECO:0000256" key="1">
    <source>
        <dbReference type="SAM" id="MobiDB-lite"/>
    </source>
</evidence>
<name>A0A8J4VRY0_9ROSI</name>
<keyword evidence="3" id="KW-1185">Reference proteome</keyword>
<protein>
    <submittedName>
        <fullName evidence="2">Uncharacterized protein</fullName>
    </submittedName>
</protein>
<proteinExistence type="predicted"/>
<reference evidence="2" key="1">
    <citation type="submission" date="2020-03" db="EMBL/GenBank/DDBJ databases">
        <title>Castanea mollissima Vanexum genome sequencing.</title>
        <authorList>
            <person name="Staton M."/>
        </authorList>
    </citation>
    <scope>NUCLEOTIDE SEQUENCE</scope>
    <source>
        <tissue evidence="2">Leaf</tissue>
    </source>
</reference>
<evidence type="ECO:0000313" key="2">
    <source>
        <dbReference type="EMBL" id="KAF3967407.1"/>
    </source>
</evidence>
<organism evidence="2 3">
    <name type="scientific">Castanea mollissima</name>
    <name type="common">Chinese chestnut</name>
    <dbReference type="NCBI Taxonomy" id="60419"/>
    <lineage>
        <taxon>Eukaryota</taxon>
        <taxon>Viridiplantae</taxon>
        <taxon>Streptophyta</taxon>
        <taxon>Embryophyta</taxon>
        <taxon>Tracheophyta</taxon>
        <taxon>Spermatophyta</taxon>
        <taxon>Magnoliopsida</taxon>
        <taxon>eudicotyledons</taxon>
        <taxon>Gunneridae</taxon>
        <taxon>Pentapetalae</taxon>
        <taxon>rosids</taxon>
        <taxon>fabids</taxon>
        <taxon>Fagales</taxon>
        <taxon>Fagaceae</taxon>
        <taxon>Castanea</taxon>
    </lineage>
</organism>
<sequence length="67" mass="7419">MQSQHATVSADAVLEDSPTKVAKRDRQDQRRITKKILAVPSEVVSVLVVGCAESFGWKVFSTEMVTR</sequence>